<name>A0A1H9E9C5_9GAMM</name>
<accession>A0A1H9E9C5</accession>
<organism evidence="1 2">
    <name type="scientific">Ectothiorhodospira magna</name>
    <dbReference type="NCBI Taxonomy" id="867345"/>
    <lineage>
        <taxon>Bacteria</taxon>
        <taxon>Pseudomonadati</taxon>
        <taxon>Pseudomonadota</taxon>
        <taxon>Gammaproteobacteria</taxon>
        <taxon>Chromatiales</taxon>
        <taxon>Ectothiorhodospiraceae</taxon>
        <taxon>Ectothiorhodospira</taxon>
    </lineage>
</organism>
<dbReference type="EMBL" id="FOFO01000020">
    <property type="protein sequence ID" value="SEQ21508.1"/>
    <property type="molecule type" value="Genomic_DNA"/>
</dbReference>
<evidence type="ECO:0000313" key="2">
    <source>
        <dbReference type="Proteomes" id="UP000199496"/>
    </source>
</evidence>
<sequence length="44" mass="4861">MRGGDSRKSDMDNFSDYIVYVDESGDHGCNEHVPGRQAECRGGL</sequence>
<evidence type="ECO:0000313" key="1">
    <source>
        <dbReference type="EMBL" id="SEQ21508.1"/>
    </source>
</evidence>
<dbReference type="STRING" id="867345.SAMN05421693_12047"/>
<proteinExistence type="predicted"/>
<dbReference type="Proteomes" id="UP000199496">
    <property type="component" value="Unassembled WGS sequence"/>
</dbReference>
<reference evidence="1 2" key="1">
    <citation type="submission" date="2016-10" db="EMBL/GenBank/DDBJ databases">
        <authorList>
            <person name="de Groot N.N."/>
        </authorList>
    </citation>
    <scope>NUCLEOTIDE SEQUENCE [LARGE SCALE GENOMIC DNA]</scope>
    <source>
        <strain evidence="1 2">B7-7</strain>
    </source>
</reference>
<keyword evidence="2" id="KW-1185">Reference proteome</keyword>
<dbReference type="AlphaFoldDB" id="A0A1H9E9C5"/>
<protein>
    <recommendedName>
        <fullName evidence="3">DUF3800 domain-containing protein</fullName>
    </recommendedName>
</protein>
<evidence type="ECO:0008006" key="3">
    <source>
        <dbReference type="Google" id="ProtNLM"/>
    </source>
</evidence>
<gene>
    <name evidence="1" type="ORF">SAMN05421693_12047</name>
</gene>